<evidence type="ECO:0000313" key="1">
    <source>
        <dbReference type="EMBL" id="KXT71780.1"/>
    </source>
</evidence>
<dbReference type="Proteomes" id="UP000070096">
    <property type="component" value="Unassembled WGS sequence"/>
</dbReference>
<name>A0A139N6Z4_STRGN</name>
<dbReference type="EMBL" id="LQRC01000150">
    <property type="protein sequence ID" value="KXT71780.1"/>
    <property type="molecule type" value="Genomic_DNA"/>
</dbReference>
<evidence type="ECO:0008006" key="3">
    <source>
        <dbReference type="Google" id="ProtNLM"/>
    </source>
</evidence>
<evidence type="ECO:0000313" key="2">
    <source>
        <dbReference type="Proteomes" id="UP000070096"/>
    </source>
</evidence>
<dbReference type="Pfam" id="PF19807">
    <property type="entry name" value="DUF6290"/>
    <property type="match status" value="1"/>
</dbReference>
<dbReference type="AlphaFoldDB" id="A0A139N6Z4"/>
<dbReference type="InterPro" id="IPR046257">
    <property type="entry name" value="DUF6290"/>
</dbReference>
<organism evidence="1 2">
    <name type="scientific">Streptococcus gordonii</name>
    <dbReference type="NCBI Taxonomy" id="1302"/>
    <lineage>
        <taxon>Bacteria</taxon>
        <taxon>Bacillati</taxon>
        <taxon>Bacillota</taxon>
        <taxon>Bacilli</taxon>
        <taxon>Lactobacillales</taxon>
        <taxon>Streptococcaceae</taxon>
        <taxon>Streptococcus</taxon>
    </lineage>
</organism>
<reference evidence="1 2" key="1">
    <citation type="submission" date="2016-01" db="EMBL/GenBank/DDBJ databases">
        <title>Highly variable Streptococcus oralis are common among viridans streptococci isolated from primates.</title>
        <authorList>
            <person name="Denapaite D."/>
            <person name="Rieger M."/>
            <person name="Koendgen S."/>
            <person name="Brueckner R."/>
            <person name="Ochigava I."/>
            <person name="Kappeler P."/>
            <person name="Maetz-Rensing K."/>
            <person name="Leendertz F."/>
            <person name="Hakenbeck R."/>
        </authorList>
    </citation>
    <scope>NUCLEOTIDE SEQUENCE [LARGE SCALE GENOMIC DNA]</scope>
    <source>
        <strain evidence="1 2">DD07</strain>
    </source>
</reference>
<comment type="caution">
    <text evidence="1">The sequence shown here is derived from an EMBL/GenBank/DDBJ whole genome shotgun (WGS) entry which is preliminary data.</text>
</comment>
<dbReference type="PATRIC" id="fig|1302.21.peg.1135"/>
<protein>
    <recommendedName>
        <fullName evidence="3">CopG family transcriptional regulator</fullName>
    </recommendedName>
</protein>
<dbReference type="NCBIfam" id="NF046040">
    <property type="entry name" value="RelB_antitoxin"/>
    <property type="match status" value="1"/>
</dbReference>
<accession>A0A139N6Z4</accession>
<sequence>MAVPTSVRLSDELNEKLTIWTSSHNISKSEFIAQVLAEKLEDLYDIQEADLAMQEWLDNGQETYSHDEMMKRYG</sequence>
<proteinExistence type="predicted"/>
<gene>
    <name evidence="1" type="ORF">SGODD07_01018</name>
</gene>